<dbReference type="OrthoDB" id="2390014at2"/>
<keyword evidence="3" id="KW-1185">Reference proteome</keyword>
<dbReference type="EMBL" id="QNRI01000001">
    <property type="protein sequence ID" value="RBP01924.1"/>
    <property type="molecule type" value="Genomic_DNA"/>
</dbReference>
<sequence>MRKRYLFSLVVGIGALTYFFQNERAKTTMKNWIQMFQMEESFPIEEAGLPETDAIENAKMVDEGSQFGVNYYNHLKERE</sequence>
<dbReference type="InterPro" id="IPR001849">
    <property type="entry name" value="PH_domain"/>
</dbReference>
<dbReference type="PROSITE" id="PS50003">
    <property type="entry name" value="PH_DOMAIN"/>
    <property type="match status" value="1"/>
</dbReference>
<accession>A0A366EHT8</accession>
<proteinExistence type="predicted"/>
<protein>
    <recommendedName>
        <fullName evidence="1">PH domain-containing protein</fullName>
    </recommendedName>
</protein>
<dbReference type="AlphaFoldDB" id="A0A366EHT8"/>
<dbReference type="RefSeq" id="WP_079709330.1">
    <property type="nucleotide sequence ID" value="NZ_BAABQN010000001.1"/>
</dbReference>
<evidence type="ECO:0000313" key="2">
    <source>
        <dbReference type="EMBL" id="RBP01924.1"/>
    </source>
</evidence>
<feature type="domain" description="PH" evidence="1">
    <location>
        <begin position="1"/>
        <end position="41"/>
    </location>
</feature>
<gene>
    <name evidence="2" type="ORF">DES48_101672</name>
</gene>
<comment type="caution">
    <text evidence="2">The sequence shown here is derived from an EMBL/GenBank/DDBJ whole genome shotgun (WGS) entry which is preliminary data.</text>
</comment>
<dbReference type="Proteomes" id="UP000252254">
    <property type="component" value="Unassembled WGS sequence"/>
</dbReference>
<name>A0A366EHT8_9BACI</name>
<organism evidence="2 3">
    <name type="scientific">Paraliobacillus ryukyuensis</name>
    <dbReference type="NCBI Taxonomy" id="200904"/>
    <lineage>
        <taxon>Bacteria</taxon>
        <taxon>Bacillati</taxon>
        <taxon>Bacillota</taxon>
        <taxon>Bacilli</taxon>
        <taxon>Bacillales</taxon>
        <taxon>Bacillaceae</taxon>
        <taxon>Paraliobacillus</taxon>
    </lineage>
</organism>
<evidence type="ECO:0000259" key="1">
    <source>
        <dbReference type="PROSITE" id="PS50003"/>
    </source>
</evidence>
<reference evidence="2 3" key="1">
    <citation type="submission" date="2018-06" db="EMBL/GenBank/DDBJ databases">
        <title>Genomic Encyclopedia of Type Strains, Phase IV (KMG-IV): sequencing the most valuable type-strain genomes for metagenomic binning, comparative biology and taxonomic classification.</title>
        <authorList>
            <person name="Goeker M."/>
        </authorList>
    </citation>
    <scope>NUCLEOTIDE SEQUENCE [LARGE SCALE GENOMIC DNA]</scope>
    <source>
        <strain evidence="2 3">DSM 15140</strain>
    </source>
</reference>
<evidence type="ECO:0000313" key="3">
    <source>
        <dbReference type="Proteomes" id="UP000252254"/>
    </source>
</evidence>